<protein>
    <submittedName>
        <fullName evidence="2">F79d67be-3683-49c0-9c75-bdbfee244369</fullName>
    </submittedName>
</protein>
<dbReference type="EMBL" id="OUUZ01000001">
    <property type="protein sequence ID" value="SPQ18611.1"/>
    <property type="molecule type" value="Genomic_DNA"/>
</dbReference>
<proteinExistence type="predicted"/>
<accession>A0A3S4EXE8</accession>
<dbReference type="Proteomes" id="UP000289323">
    <property type="component" value="Unassembled WGS sequence"/>
</dbReference>
<feature type="compositionally biased region" description="Gly residues" evidence="1">
    <location>
        <begin position="164"/>
        <end position="178"/>
    </location>
</feature>
<reference evidence="2 3" key="1">
    <citation type="submission" date="2018-04" db="EMBL/GenBank/DDBJ databases">
        <authorList>
            <person name="Huttner S."/>
            <person name="Dainat J."/>
        </authorList>
    </citation>
    <scope>NUCLEOTIDE SEQUENCE [LARGE SCALE GENOMIC DNA]</scope>
</reference>
<evidence type="ECO:0000313" key="3">
    <source>
        <dbReference type="Proteomes" id="UP000289323"/>
    </source>
</evidence>
<evidence type="ECO:0000256" key="1">
    <source>
        <dbReference type="SAM" id="MobiDB-lite"/>
    </source>
</evidence>
<gene>
    <name evidence="2" type="ORF">TT172_LOCUS1030</name>
</gene>
<feature type="region of interest" description="Disordered" evidence="1">
    <location>
        <begin position="78"/>
        <end position="190"/>
    </location>
</feature>
<evidence type="ECO:0000313" key="2">
    <source>
        <dbReference type="EMBL" id="SPQ18611.1"/>
    </source>
</evidence>
<name>A0A3S4EXE8_9PEZI</name>
<feature type="compositionally biased region" description="Low complexity" evidence="1">
    <location>
        <begin position="46"/>
        <end position="59"/>
    </location>
</feature>
<sequence>MNRHILRTALGRAGPSPTARSFLSQNPLSTPTPTSFALFSTTSARGNDSSSSGNGNSNNDRPHQTAAVDKLAQLGQRRATNNNDADSPSEALHRRRAARRGGIDARSLRVSPLAGTASTTPTSSSSSSSSASSSAPRILNVRSLRGGLRGGFRGGRSASLRRGAGPGLGESGPGGDAPLGGPEFGRPRLGGGRAGFGFGGKLVWSPEEQAVLDRLDKGEVVPYEPKLTLDSLSGYGAAIATDAALGQVESAIRTMRLMTGGMAFNSDSGVTTDLDVVNKRARQGLPIFLHSKGEKDWIERGRRGMRVVEADPATKKAIIDAAVRGKYEAPGFAEISDVKATMANYHSRTFTYSAADSKKFIDKVLSLLPAQAGSKPGAQAKQ</sequence>
<feature type="region of interest" description="Disordered" evidence="1">
    <location>
        <begin position="1"/>
        <end position="63"/>
    </location>
</feature>
<feature type="compositionally biased region" description="Polar residues" evidence="1">
    <location>
        <begin position="18"/>
        <end position="45"/>
    </location>
</feature>
<organism evidence="2 3">
    <name type="scientific">Thermothielavioides terrestris</name>
    <dbReference type="NCBI Taxonomy" id="2587410"/>
    <lineage>
        <taxon>Eukaryota</taxon>
        <taxon>Fungi</taxon>
        <taxon>Dikarya</taxon>
        <taxon>Ascomycota</taxon>
        <taxon>Pezizomycotina</taxon>
        <taxon>Sordariomycetes</taxon>
        <taxon>Sordariomycetidae</taxon>
        <taxon>Sordariales</taxon>
        <taxon>Chaetomiaceae</taxon>
        <taxon>Thermothielavioides</taxon>
    </lineage>
</organism>
<feature type="compositionally biased region" description="Low complexity" evidence="1">
    <location>
        <begin position="111"/>
        <end position="146"/>
    </location>
</feature>
<dbReference type="AlphaFoldDB" id="A0A3S4EXE8"/>